<dbReference type="PROSITE" id="PS51257">
    <property type="entry name" value="PROKAR_LIPOPROTEIN"/>
    <property type="match status" value="1"/>
</dbReference>
<feature type="signal peptide" evidence="1">
    <location>
        <begin position="1"/>
        <end position="32"/>
    </location>
</feature>
<dbReference type="Pfam" id="PF03415">
    <property type="entry name" value="Peptidase_C11"/>
    <property type="match status" value="1"/>
</dbReference>
<sequence length="624" mass="66600">MQKRLRMTDRWIGWLLASVALAGLMSACGSGADSETAERTVLVYMVGSDLSDDLQRDLDAMTRATAGTKVNILVTTGGGVPIAGDAGTKPIVDWTRTQRWELAQGQRINRGDLGQQDMAASDTLRDFLEWGVRKYPAKRIAVIFSDHGGGPNGGFGYRTTTPAEDEKGNRPHLSLEDMTSAFNAATTATGKRFDLIGFDACMMASIEVAVAFRPYADYLVASEDLEVGGWNYERAFGDLVAQPGMDARDLGTRIVDSYYDLRGADNPEFTISLVDLHALDSVIGVIDRLGTTLYENGSSVADIARARVDARSFDTDWVTSTDLVDLLQFSRALESVALPVPTVGSSVVEQALSEAVVAKRAGSNRPLASGLTIFMPAGAAYEDATMMVYGSLDFSASYRRFVGEYGPALKAALDVLIQISPPVASGDDVQAFAFSPKLWQEAVPMAALRDDAGQVVALRPVGPASPAVAGDVNLGGEFRKISTKSSEQWYALNGCIMSVLPGDADTSFVIPVSYSDKRGASYVDGFLLVSGQRGGDLTLNGFVQKLGIAVGHVQEIGAEATVVPKIWSPTGSAWEAQPLDSARCKAVAAAGNSWKIGRIDKLDSDRFSFAVADLANRLRLSPAL</sequence>
<keyword evidence="1" id="KW-0732">Signal</keyword>
<name>A0AAD0N8V9_9BURK</name>
<evidence type="ECO:0000256" key="1">
    <source>
        <dbReference type="SAM" id="SignalP"/>
    </source>
</evidence>
<protein>
    <recommendedName>
        <fullName evidence="4">Peptidase C11</fullName>
    </recommendedName>
</protein>
<organism evidence="2 3">
    <name type="scientific">Burkholderia cenocepacia</name>
    <dbReference type="NCBI Taxonomy" id="95486"/>
    <lineage>
        <taxon>Bacteria</taxon>
        <taxon>Pseudomonadati</taxon>
        <taxon>Pseudomonadota</taxon>
        <taxon>Betaproteobacteria</taxon>
        <taxon>Burkholderiales</taxon>
        <taxon>Burkholderiaceae</taxon>
        <taxon>Burkholderia</taxon>
        <taxon>Burkholderia cepacia complex</taxon>
    </lineage>
</organism>
<dbReference type="PANTHER" id="PTHR37835:SF1">
    <property type="entry name" value="ALPHA-CLOSTRIPAIN"/>
    <property type="match status" value="1"/>
</dbReference>
<dbReference type="PANTHER" id="PTHR37835">
    <property type="entry name" value="ALPHA-CLOSTRIPAIN"/>
    <property type="match status" value="1"/>
</dbReference>
<dbReference type="Proteomes" id="UP000244809">
    <property type="component" value="Chromosome 1"/>
</dbReference>
<dbReference type="EMBL" id="CP021067">
    <property type="protein sequence ID" value="AWG29272.1"/>
    <property type="molecule type" value="Genomic_DNA"/>
</dbReference>
<dbReference type="AlphaFoldDB" id="A0AAD0N8V9"/>
<accession>A0AAD0N8V9</accession>
<evidence type="ECO:0000313" key="3">
    <source>
        <dbReference type="Proteomes" id="UP000244809"/>
    </source>
</evidence>
<reference evidence="2 3" key="1">
    <citation type="submission" date="2017-04" db="EMBL/GenBank/DDBJ databases">
        <title>Complete genome sequence of Burkholderia cenocepacia PC184 Midwest clone.</title>
        <authorList>
            <person name="Mulks M.H."/>
            <person name="Cooper V.S."/>
        </authorList>
    </citation>
    <scope>NUCLEOTIDE SEQUENCE [LARGE SCALE GENOMIC DNA]</scope>
    <source>
        <strain evidence="2 3">PC184 Mulks</strain>
    </source>
</reference>
<dbReference type="InterPro" id="IPR005077">
    <property type="entry name" value="Peptidase_C11"/>
</dbReference>
<evidence type="ECO:0008006" key="4">
    <source>
        <dbReference type="Google" id="ProtNLM"/>
    </source>
</evidence>
<evidence type="ECO:0000313" key="2">
    <source>
        <dbReference type="EMBL" id="AWG29272.1"/>
    </source>
</evidence>
<gene>
    <name evidence="2" type="ORF">B9Z07_10650</name>
</gene>
<dbReference type="RefSeq" id="WP_012339027.1">
    <property type="nucleotide sequence ID" value="NZ_CADEUB010000030.1"/>
</dbReference>
<proteinExistence type="predicted"/>
<dbReference type="Gene3D" id="3.40.50.11970">
    <property type="match status" value="1"/>
</dbReference>
<feature type="chain" id="PRO_5041984272" description="Peptidase C11" evidence="1">
    <location>
        <begin position="33"/>
        <end position="624"/>
    </location>
</feature>